<dbReference type="InterPro" id="IPR050838">
    <property type="entry name" value="Ketopantoate_reductase"/>
</dbReference>
<evidence type="ECO:0000259" key="13">
    <source>
        <dbReference type="Pfam" id="PF08546"/>
    </source>
</evidence>
<comment type="similarity">
    <text evidence="3 11">Belongs to the ketopantoate reductase family.</text>
</comment>
<dbReference type="RefSeq" id="WP_209872007.1">
    <property type="nucleotide sequence ID" value="NZ_JAGGLV010000005.1"/>
</dbReference>
<comment type="catalytic activity">
    <reaction evidence="10 11">
        <text>(R)-pantoate + NADP(+) = 2-dehydropantoate + NADPH + H(+)</text>
        <dbReference type="Rhea" id="RHEA:16233"/>
        <dbReference type="ChEBI" id="CHEBI:11561"/>
        <dbReference type="ChEBI" id="CHEBI:15378"/>
        <dbReference type="ChEBI" id="CHEBI:15980"/>
        <dbReference type="ChEBI" id="CHEBI:57783"/>
        <dbReference type="ChEBI" id="CHEBI:58349"/>
        <dbReference type="EC" id="1.1.1.169"/>
    </reaction>
</comment>
<evidence type="ECO:0000256" key="7">
    <source>
        <dbReference type="ARBA" id="ARBA00022857"/>
    </source>
</evidence>
<dbReference type="InterPro" id="IPR003710">
    <property type="entry name" value="ApbA"/>
</dbReference>
<dbReference type="EC" id="1.1.1.169" evidence="4 11"/>
<keyword evidence="6 11" id="KW-0566">Pantothenate biosynthesis</keyword>
<dbReference type="Proteomes" id="UP000773462">
    <property type="component" value="Unassembled WGS sequence"/>
</dbReference>
<evidence type="ECO:0000256" key="8">
    <source>
        <dbReference type="ARBA" id="ARBA00023002"/>
    </source>
</evidence>
<dbReference type="InterPro" id="IPR008927">
    <property type="entry name" value="6-PGluconate_DH-like_C_sf"/>
</dbReference>
<proteinExistence type="inferred from homology"/>
<evidence type="ECO:0000256" key="5">
    <source>
        <dbReference type="ARBA" id="ARBA00019465"/>
    </source>
</evidence>
<evidence type="ECO:0000256" key="11">
    <source>
        <dbReference type="RuleBase" id="RU362068"/>
    </source>
</evidence>
<dbReference type="SUPFAM" id="SSF48179">
    <property type="entry name" value="6-phosphogluconate dehydrogenase C-terminal domain-like"/>
    <property type="match status" value="1"/>
</dbReference>
<dbReference type="InterPro" id="IPR036291">
    <property type="entry name" value="NAD(P)-bd_dom_sf"/>
</dbReference>
<sequence length="326" mass="35115">MRIDVIGAGSLGLLLAGRLIAGGAEVRIWCRGEEQSRALSERGLTVSYEDGREATQLPGGSFSAAPVEEYTQCQLAEPGEVTLLTVKQKVLHEALPEILLPLRDRELVIIGFQNGCGHLELLRGLLPQSSIWAAVTTEAAKRKTLTEVIHAGKGEICIGKSSSPINIHETDRQASEPAAIISFIEALASAGFHASLSKEVDTIIYRKLLINAVINPLTAIWRVRNGELLASAARIQLMKELYTEAAGILEACGISPEHGAWEAILEVCRATSGNTSSMLADVLAARETEIRWINGSVVDMGLRQGVQAPLHRWICGLVEGMTVREG</sequence>
<dbReference type="Gene3D" id="3.40.50.720">
    <property type="entry name" value="NAD(P)-binding Rossmann-like Domain"/>
    <property type="match status" value="1"/>
</dbReference>
<evidence type="ECO:0000256" key="6">
    <source>
        <dbReference type="ARBA" id="ARBA00022655"/>
    </source>
</evidence>
<organism evidence="14 15">
    <name type="scientific">Paenibacillus silagei</name>
    <dbReference type="NCBI Taxonomy" id="1670801"/>
    <lineage>
        <taxon>Bacteria</taxon>
        <taxon>Bacillati</taxon>
        <taxon>Bacillota</taxon>
        <taxon>Bacilli</taxon>
        <taxon>Bacillales</taxon>
        <taxon>Paenibacillaceae</taxon>
        <taxon>Paenibacillus</taxon>
    </lineage>
</organism>
<keyword evidence="7 11" id="KW-0521">NADP</keyword>
<reference evidence="14 15" key="1">
    <citation type="submission" date="2021-03" db="EMBL/GenBank/DDBJ databases">
        <title>Genomic Encyclopedia of Type Strains, Phase IV (KMG-IV): sequencing the most valuable type-strain genomes for metagenomic binning, comparative biology and taxonomic classification.</title>
        <authorList>
            <person name="Goeker M."/>
        </authorList>
    </citation>
    <scope>NUCLEOTIDE SEQUENCE [LARGE SCALE GENOMIC DNA]</scope>
    <source>
        <strain evidence="14 15">DSM 101953</strain>
    </source>
</reference>
<evidence type="ECO:0000313" key="15">
    <source>
        <dbReference type="Proteomes" id="UP000773462"/>
    </source>
</evidence>
<gene>
    <name evidence="14" type="ORF">J2Z70_001925</name>
</gene>
<evidence type="ECO:0000259" key="12">
    <source>
        <dbReference type="Pfam" id="PF02558"/>
    </source>
</evidence>
<dbReference type="Pfam" id="PF02558">
    <property type="entry name" value="ApbA"/>
    <property type="match status" value="1"/>
</dbReference>
<evidence type="ECO:0000313" key="14">
    <source>
        <dbReference type="EMBL" id="MBP2111784.1"/>
    </source>
</evidence>
<dbReference type="GO" id="GO:0008677">
    <property type="term" value="F:2-dehydropantoate 2-reductase activity"/>
    <property type="evidence" value="ECO:0007669"/>
    <property type="project" value="UniProtKB-EC"/>
</dbReference>
<protein>
    <recommendedName>
        <fullName evidence="5 11">2-dehydropantoate 2-reductase</fullName>
        <ecNumber evidence="4 11">1.1.1.169</ecNumber>
    </recommendedName>
    <alternativeName>
        <fullName evidence="9 11">Ketopantoate reductase</fullName>
    </alternativeName>
</protein>
<dbReference type="PANTHER" id="PTHR43765">
    <property type="entry name" value="2-DEHYDROPANTOATE 2-REDUCTASE-RELATED"/>
    <property type="match status" value="1"/>
</dbReference>
<keyword evidence="8 11" id="KW-0560">Oxidoreductase</keyword>
<evidence type="ECO:0000256" key="10">
    <source>
        <dbReference type="ARBA" id="ARBA00048793"/>
    </source>
</evidence>
<dbReference type="Pfam" id="PF08546">
    <property type="entry name" value="ApbA_C"/>
    <property type="match status" value="1"/>
</dbReference>
<dbReference type="SUPFAM" id="SSF51735">
    <property type="entry name" value="NAD(P)-binding Rossmann-fold domains"/>
    <property type="match status" value="1"/>
</dbReference>
<dbReference type="Gene3D" id="1.10.1040.10">
    <property type="entry name" value="N-(1-d-carboxylethyl)-l-norvaline Dehydrogenase, domain 2"/>
    <property type="match status" value="1"/>
</dbReference>
<comment type="function">
    <text evidence="1 11">Catalyzes the NADPH-dependent reduction of ketopantoate into pantoic acid.</text>
</comment>
<dbReference type="InterPro" id="IPR013332">
    <property type="entry name" value="KPR_N"/>
</dbReference>
<dbReference type="EMBL" id="JAGGLV010000005">
    <property type="protein sequence ID" value="MBP2111784.1"/>
    <property type="molecule type" value="Genomic_DNA"/>
</dbReference>
<dbReference type="InterPro" id="IPR013752">
    <property type="entry name" value="KPA_reductase"/>
</dbReference>
<accession>A0ABS4NNZ4</accession>
<dbReference type="PANTHER" id="PTHR43765:SF2">
    <property type="entry name" value="2-DEHYDROPANTOATE 2-REDUCTASE"/>
    <property type="match status" value="1"/>
</dbReference>
<evidence type="ECO:0000256" key="3">
    <source>
        <dbReference type="ARBA" id="ARBA00007870"/>
    </source>
</evidence>
<keyword evidence="15" id="KW-1185">Reference proteome</keyword>
<evidence type="ECO:0000256" key="2">
    <source>
        <dbReference type="ARBA" id="ARBA00004994"/>
    </source>
</evidence>
<feature type="domain" description="Ketopantoate reductase C-terminal" evidence="13">
    <location>
        <begin position="200"/>
        <end position="320"/>
    </location>
</feature>
<evidence type="ECO:0000256" key="4">
    <source>
        <dbReference type="ARBA" id="ARBA00013014"/>
    </source>
</evidence>
<dbReference type="InterPro" id="IPR013328">
    <property type="entry name" value="6PGD_dom2"/>
</dbReference>
<dbReference type="NCBIfam" id="TIGR00745">
    <property type="entry name" value="apbA_panE"/>
    <property type="match status" value="1"/>
</dbReference>
<comment type="caution">
    <text evidence="14">The sequence shown here is derived from an EMBL/GenBank/DDBJ whole genome shotgun (WGS) entry which is preliminary data.</text>
</comment>
<comment type="pathway">
    <text evidence="2 11">Cofactor biosynthesis; (R)-pantothenate biosynthesis; (R)-pantoate from 3-methyl-2-oxobutanoate: step 2/2.</text>
</comment>
<name>A0ABS4NNZ4_9BACL</name>
<feature type="domain" description="Ketopantoate reductase N-terminal" evidence="12">
    <location>
        <begin position="5"/>
        <end position="161"/>
    </location>
</feature>
<evidence type="ECO:0000256" key="9">
    <source>
        <dbReference type="ARBA" id="ARBA00032024"/>
    </source>
</evidence>
<evidence type="ECO:0000256" key="1">
    <source>
        <dbReference type="ARBA" id="ARBA00002919"/>
    </source>
</evidence>